<gene>
    <name evidence="2" type="ORF">NCTC13560_03850</name>
    <name evidence="1" type="ORF">SAMN05421682_105228</name>
</gene>
<dbReference type="AlphaFoldDB" id="A0A381JT66"/>
<dbReference type="KEGG" id="cil:EG358_19335"/>
<name>A0A381JT66_9FLAO</name>
<dbReference type="OrthoDB" id="7432683at2"/>
<evidence type="ECO:0000313" key="2">
    <source>
        <dbReference type="EMBL" id="SUY53898.1"/>
    </source>
</evidence>
<dbReference type="Proteomes" id="UP000255231">
    <property type="component" value="Unassembled WGS sequence"/>
</dbReference>
<proteinExistence type="predicted"/>
<sequence length="289" mass="33064">MMNIIQIETPCEENWDNMHDIPEGKFCDLCSKKVLDLTEKTDDEISQLLDASNGKICGKIFRHQSNRHFVSSEKTISNYENKKGYSRLVAGLAIAASLTGIQTYARTFEKPLIQISENNDSREKDLDKEKISDNDFIISGKLINSDTKKPLPNVEVTFITVEKIFKVKTDQDGTYKMIVPDFHIRKNNNILHFDFGGYNDKDYILTKDELKNKEFSFESSEIGELAIITGGISSRKLEPTIFLDGNEIEEEELYKLGIENYKSFHFSGKTAQALYKDVSKDGLYLFYSK</sequence>
<reference evidence="2 4" key="2">
    <citation type="submission" date="2018-06" db="EMBL/GenBank/DDBJ databases">
        <authorList>
            <consortium name="Pathogen Informatics"/>
            <person name="Doyle S."/>
        </authorList>
    </citation>
    <scope>NUCLEOTIDE SEQUENCE [LARGE SCALE GENOMIC DNA]</scope>
    <source>
        <strain evidence="2 4">NCTC13560</strain>
    </source>
</reference>
<dbReference type="EMBL" id="UFVS01000002">
    <property type="protein sequence ID" value="SUY53898.1"/>
    <property type="molecule type" value="Genomic_DNA"/>
</dbReference>
<reference evidence="1 3" key="1">
    <citation type="submission" date="2017-01" db="EMBL/GenBank/DDBJ databases">
        <authorList>
            <person name="Varghese N."/>
            <person name="Submissions S."/>
        </authorList>
    </citation>
    <scope>NUCLEOTIDE SEQUENCE [LARGE SCALE GENOMIC DNA]</scope>
    <source>
        <strain evidence="1 3">ATCC 27950</strain>
    </source>
</reference>
<evidence type="ECO:0000313" key="3">
    <source>
        <dbReference type="Proteomes" id="UP000185725"/>
    </source>
</evidence>
<organism evidence="2 4">
    <name type="scientific">Chryseobacterium indoltheticum</name>
    <dbReference type="NCBI Taxonomy" id="254"/>
    <lineage>
        <taxon>Bacteria</taxon>
        <taxon>Pseudomonadati</taxon>
        <taxon>Bacteroidota</taxon>
        <taxon>Flavobacteriia</taxon>
        <taxon>Flavobacteriales</taxon>
        <taxon>Weeksellaceae</taxon>
        <taxon>Chryseobacterium group</taxon>
        <taxon>Chryseobacterium</taxon>
    </lineage>
</organism>
<evidence type="ECO:0000313" key="1">
    <source>
        <dbReference type="EMBL" id="SIQ50127.1"/>
    </source>
</evidence>
<dbReference type="SUPFAM" id="SSF49464">
    <property type="entry name" value="Carboxypeptidase regulatory domain-like"/>
    <property type="match status" value="1"/>
</dbReference>
<evidence type="ECO:0008006" key="5">
    <source>
        <dbReference type="Google" id="ProtNLM"/>
    </source>
</evidence>
<accession>A0A381JT66</accession>
<dbReference type="EMBL" id="FTMF01000005">
    <property type="protein sequence ID" value="SIQ50127.1"/>
    <property type="molecule type" value="Genomic_DNA"/>
</dbReference>
<evidence type="ECO:0000313" key="4">
    <source>
        <dbReference type="Proteomes" id="UP000255231"/>
    </source>
</evidence>
<protein>
    <recommendedName>
        <fullName evidence="5">Carboxypeptidase regulatory-like domain-containing protein</fullName>
    </recommendedName>
</protein>
<keyword evidence="3" id="KW-1185">Reference proteome</keyword>
<dbReference type="InterPro" id="IPR008969">
    <property type="entry name" value="CarboxyPept-like_regulatory"/>
</dbReference>
<dbReference type="RefSeq" id="WP_076560392.1">
    <property type="nucleotide sequence ID" value="NZ_CP033929.1"/>
</dbReference>
<dbReference type="GeneID" id="303675858"/>
<dbReference type="Proteomes" id="UP000185725">
    <property type="component" value="Unassembled WGS sequence"/>
</dbReference>